<keyword evidence="2" id="KW-0812">Transmembrane</keyword>
<organism evidence="3 4">
    <name type="scientific">Phakopsora pachyrhizi</name>
    <name type="common">Asian soybean rust disease fungus</name>
    <dbReference type="NCBI Taxonomy" id="170000"/>
    <lineage>
        <taxon>Eukaryota</taxon>
        <taxon>Fungi</taxon>
        <taxon>Dikarya</taxon>
        <taxon>Basidiomycota</taxon>
        <taxon>Pucciniomycotina</taxon>
        <taxon>Pucciniomycetes</taxon>
        <taxon>Pucciniales</taxon>
        <taxon>Phakopsoraceae</taxon>
        <taxon>Phakopsora</taxon>
    </lineage>
</organism>
<dbReference type="AlphaFoldDB" id="A0AAV0BQF5"/>
<feature type="compositionally biased region" description="Basic and acidic residues" evidence="1">
    <location>
        <begin position="290"/>
        <end position="301"/>
    </location>
</feature>
<evidence type="ECO:0000256" key="1">
    <source>
        <dbReference type="SAM" id="MobiDB-lite"/>
    </source>
</evidence>
<dbReference type="EMBL" id="CALTRL010005981">
    <property type="protein sequence ID" value="CAH7688411.1"/>
    <property type="molecule type" value="Genomic_DNA"/>
</dbReference>
<keyword evidence="2" id="KW-1133">Transmembrane helix</keyword>
<proteinExistence type="predicted"/>
<reference evidence="3" key="1">
    <citation type="submission" date="2022-06" db="EMBL/GenBank/DDBJ databases">
        <authorList>
            <consortium name="SYNGENTA / RWTH Aachen University"/>
        </authorList>
    </citation>
    <scope>NUCLEOTIDE SEQUENCE</scope>
</reference>
<evidence type="ECO:0000256" key="2">
    <source>
        <dbReference type="SAM" id="Phobius"/>
    </source>
</evidence>
<feature type="region of interest" description="Disordered" evidence="1">
    <location>
        <begin position="43"/>
        <end position="118"/>
    </location>
</feature>
<name>A0AAV0BQF5_PHAPC</name>
<dbReference type="Proteomes" id="UP001153365">
    <property type="component" value="Unassembled WGS sequence"/>
</dbReference>
<feature type="non-terminal residue" evidence="3">
    <location>
        <position position="382"/>
    </location>
</feature>
<keyword evidence="4" id="KW-1185">Reference proteome</keyword>
<gene>
    <name evidence="3" type="ORF">PPACK8108_LOCUS23378</name>
</gene>
<feature type="compositionally biased region" description="Basic and acidic residues" evidence="1">
    <location>
        <begin position="64"/>
        <end position="81"/>
    </location>
</feature>
<feature type="transmembrane region" description="Helical" evidence="2">
    <location>
        <begin position="17"/>
        <end position="35"/>
    </location>
</feature>
<keyword evidence="2" id="KW-0472">Membrane</keyword>
<feature type="region of interest" description="Disordered" evidence="1">
    <location>
        <begin position="290"/>
        <end position="334"/>
    </location>
</feature>
<sequence>MSGGISNSSQRYQTVRVLSKFLLMIIIPSIAIGQIQPTQNYLNHNSNNDQRHLCHGHHQTYQKDPSHDRSETLRDLSEPGEHHHHKVKKLSSPSSVPKQGNLQGGVDHDDLKERQDREKAVESVRGLITALRSERNPINFMFGTLRGLFKFLVVRLLYETLVLRGFGLVNFLVVSILWNSMINPILFPFRIMGLVLFIKPLELLTKILKKASPLFSLVFLAISLGSLIGLVSINVFKKISNHLHHNHHSHTSKISSSKRSKSVQKDLIDCSDDLKPDVIVQNASIKEEEERQKEFKLDKRSSPSKTLSTRSKDKNQKDISNSLSSSNPKKPRIQLFEKLRQISENYEDYDVDQEGFDDKIQSQTQSGTSSPFSSPLVFKGFE</sequence>
<evidence type="ECO:0000313" key="4">
    <source>
        <dbReference type="Proteomes" id="UP001153365"/>
    </source>
</evidence>
<feature type="transmembrane region" description="Helical" evidence="2">
    <location>
        <begin position="214"/>
        <end position="236"/>
    </location>
</feature>
<feature type="compositionally biased region" description="Basic and acidic residues" evidence="1">
    <location>
        <begin position="106"/>
        <end position="118"/>
    </location>
</feature>
<feature type="region of interest" description="Disordered" evidence="1">
    <location>
        <begin position="348"/>
        <end position="382"/>
    </location>
</feature>
<evidence type="ECO:0000313" key="3">
    <source>
        <dbReference type="EMBL" id="CAH7688411.1"/>
    </source>
</evidence>
<feature type="transmembrane region" description="Helical" evidence="2">
    <location>
        <begin position="156"/>
        <end position="178"/>
    </location>
</feature>
<feature type="compositionally biased region" description="Polar residues" evidence="1">
    <location>
        <begin position="361"/>
        <end position="373"/>
    </location>
</feature>
<comment type="caution">
    <text evidence="3">The sequence shown here is derived from an EMBL/GenBank/DDBJ whole genome shotgun (WGS) entry which is preliminary data.</text>
</comment>
<accession>A0AAV0BQF5</accession>
<protein>
    <submittedName>
        <fullName evidence="3">Expressed protein</fullName>
    </submittedName>
</protein>